<protein>
    <submittedName>
        <fullName evidence="1">Transcriptional regulator</fullName>
    </submittedName>
</protein>
<proteinExistence type="predicted"/>
<dbReference type="Proteomes" id="UP000307720">
    <property type="component" value="Unassembled WGS sequence"/>
</dbReference>
<evidence type="ECO:0000313" key="2">
    <source>
        <dbReference type="Proteomes" id="UP000307720"/>
    </source>
</evidence>
<sequence>MSTNYRTVLCCKCDIIEADSLFGIERHCMKKMKYQPKGDCNMAQDLKYHSMVRMYRIQSGLRQEDLARKVDVSRRTIITAESDNCNLSLATALRLAAFFQRTVDELFVKEEG</sequence>
<reference evidence="1" key="1">
    <citation type="submission" date="2019-04" db="EMBL/GenBank/DDBJ databases">
        <title>Microbes associate with the intestines of laboratory mice.</title>
        <authorList>
            <person name="Navarre W."/>
            <person name="Wong E."/>
            <person name="Huang K."/>
            <person name="Tropini C."/>
            <person name="Ng K."/>
            <person name="Yu B."/>
        </authorList>
    </citation>
    <scope>NUCLEOTIDE SEQUENCE</scope>
    <source>
        <strain evidence="1">NM72_1-8</strain>
    </source>
</reference>
<gene>
    <name evidence="1" type="ORF">E5357_07605</name>
</gene>
<organism evidence="1 2">
    <name type="scientific">Hominisplanchenecus murintestinalis</name>
    <dbReference type="NCBI Taxonomy" id="2941517"/>
    <lineage>
        <taxon>Bacteria</taxon>
        <taxon>Bacillati</taxon>
        <taxon>Bacillota</taxon>
        <taxon>Clostridia</taxon>
        <taxon>Lachnospirales</taxon>
        <taxon>Lachnospiraceae</taxon>
        <taxon>Hominisplanchenecus</taxon>
    </lineage>
</organism>
<accession>A0AC61QZC2</accession>
<comment type="caution">
    <text evidence="1">The sequence shown here is derived from an EMBL/GenBank/DDBJ whole genome shotgun (WGS) entry which is preliminary data.</text>
</comment>
<dbReference type="EMBL" id="SRZB01000013">
    <property type="protein sequence ID" value="TGX98820.1"/>
    <property type="molecule type" value="Genomic_DNA"/>
</dbReference>
<evidence type="ECO:0000313" key="1">
    <source>
        <dbReference type="EMBL" id="TGX98820.1"/>
    </source>
</evidence>
<name>A0AC61QZC2_9FIRM</name>
<keyword evidence="2" id="KW-1185">Reference proteome</keyword>